<sequence length="78" mass="9445">MLETGREYTRRNLPKQRINTLWITYFSQARILFLLDWLISSDFVKPIFSNALPLFIRLKKQHSDHNHYQSIVRRLGQN</sequence>
<accession>A0A5B6VDU9</accession>
<dbReference type="Proteomes" id="UP000325315">
    <property type="component" value="Unassembled WGS sequence"/>
</dbReference>
<dbReference type="OrthoDB" id="343070at2759"/>
<organism evidence="2 3">
    <name type="scientific">Gossypium australe</name>
    <dbReference type="NCBI Taxonomy" id="47621"/>
    <lineage>
        <taxon>Eukaryota</taxon>
        <taxon>Viridiplantae</taxon>
        <taxon>Streptophyta</taxon>
        <taxon>Embryophyta</taxon>
        <taxon>Tracheophyta</taxon>
        <taxon>Spermatophyta</taxon>
        <taxon>Magnoliopsida</taxon>
        <taxon>eudicotyledons</taxon>
        <taxon>Gunneridae</taxon>
        <taxon>Pentapetalae</taxon>
        <taxon>rosids</taxon>
        <taxon>malvids</taxon>
        <taxon>Malvales</taxon>
        <taxon>Malvaceae</taxon>
        <taxon>Malvoideae</taxon>
        <taxon>Gossypium</taxon>
    </lineage>
</organism>
<evidence type="ECO:0000313" key="3">
    <source>
        <dbReference type="Proteomes" id="UP000325315"/>
    </source>
</evidence>
<dbReference type="EMBL" id="SMMG02000007">
    <property type="protein sequence ID" value="KAA3467224.1"/>
    <property type="molecule type" value="Genomic_DNA"/>
</dbReference>
<feature type="transmembrane region" description="Helical" evidence="1">
    <location>
        <begin position="21"/>
        <end position="39"/>
    </location>
</feature>
<dbReference type="AlphaFoldDB" id="A0A5B6VDU9"/>
<keyword evidence="1" id="KW-0472">Membrane</keyword>
<gene>
    <name evidence="2" type="ORF">EPI10_002255</name>
</gene>
<keyword evidence="1" id="KW-0812">Transmembrane</keyword>
<reference evidence="2" key="1">
    <citation type="submission" date="2019-08" db="EMBL/GenBank/DDBJ databases">
        <authorList>
            <person name="Liu F."/>
        </authorList>
    </citation>
    <scope>NUCLEOTIDE SEQUENCE [LARGE SCALE GENOMIC DNA]</scope>
    <source>
        <strain evidence="2">PA1801</strain>
        <tissue evidence="2">Leaf</tissue>
    </source>
</reference>
<evidence type="ECO:0000313" key="2">
    <source>
        <dbReference type="EMBL" id="KAA3467224.1"/>
    </source>
</evidence>
<comment type="caution">
    <text evidence="2">The sequence shown here is derived from an EMBL/GenBank/DDBJ whole genome shotgun (WGS) entry which is preliminary data.</text>
</comment>
<proteinExistence type="predicted"/>
<name>A0A5B6VDU9_9ROSI</name>
<protein>
    <submittedName>
        <fullName evidence="2">Nuclear-pore anchor-like isoform X2</fullName>
    </submittedName>
</protein>
<keyword evidence="1" id="KW-1133">Transmembrane helix</keyword>
<keyword evidence="3" id="KW-1185">Reference proteome</keyword>
<evidence type="ECO:0000256" key="1">
    <source>
        <dbReference type="SAM" id="Phobius"/>
    </source>
</evidence>